<dbReference type="Pfam" id="PF02588">
    <property type="entry name" value="YitT_membrane"/>
    <property type="match status" value="1"/>
</dbReference>
<dbReference type="OrthoDB" id="9779786at2"/>
<dbReference type="GeneID" id="97192295"/>
<dbReference type="InterPro" id="IPR051461">
    <property type="entry name" value="UPF0750_membrane"/>
</dbReference>
<evidence type="ECO:0000256" key="2">
    <source>
        <dbReference type="ARBA" id="ARBA00022475"/>
    </source>
</evidence>
<keyword evidence="9" id="KW-1185">Reference proteome</keyword>
<keyword evidence="5 6" id="KW-0472">Membrane</keyword>
<name>A0A3E3K1V0_9FIRM</name>
<accession>A0A3E3K1V0</accession>
<reference evidence="8 9" key="1">
    <citation type="submission" date="2018-08" db="EMBL/GenBank/DDBJ databases">
        <title>A genome reference for cultivated species of the human gut microbiota.</title>
        <authorList>
            <person name="Zou Y."/>
            <person name="Xue W."/>
            <person name="Luo G."/>
        </authorList>
    </citation>
    <scope>NUCLEOTIDE SEQUENCE [LARGE SCALE GENOMIC DNA]</scope>
    <source>
        <strain evidence="8 9">AF37-2AT</strain>
    </source>
</reference>
<evidence type="ECO:0000313" key="9">
    <source>
        <dbReference type="Proteomes" id="UP000261080"/>
    </source>
</evidence>
<dbReference type="Proteomes" id="UP000261080">
    <property type="component" value="Unassembled WGS sequence"/>
</dbReference>
<feature type="transmembrane region" description="Helical" evidence="6">
    <location>
        <begin position="47"/>
        <end position="69"/>
    </location>
</feature>
<feature type="transmembrane region" description="Helical" evidence="6">
    <location>
        <begin position="107"/>
        <end position="126"/>
    </location>
</feature>
<keyword evidence="3 6" id="KW-0812">Transmembrane</keyword>
<protein>
    <submittedName>
        <fullName evidence="8">YitT family protein</fullName>
    </submittedName>
</protein>
<dbReference type="GO" id="GO:0005886">
    <property type="term" value="C:plasma membrane"/>
    <property type="evidence" value="ECO:0007669"/>
    <property type="project" value="UniProtKB-SubCell"/>
</dbReference>
<dbReference type="Gene3D" id="3.30.70.120">
    <property type="match status" value="1"/>
</dbReference>
<dbReference type="InterPro" id="IPR015867">
    <property type="entry name" value="N-reg_PII/ATP_PRibTrfase_C"/>
</dbReference>
<evidence type="ECO:0000256" key="5">
    <source>
        <dbReference type="ARBA" id="ARBA00023136"/>
    </source>
</evidence>
<comment type="caution">
    <text evidence="8">The sequence shown here is derived from an EMBL/GenBank/DDBJ whole genome shotgun (WGS) entry which is preliminary data.</text>
</comment>
<dbReference type="AlphaFoldDB" id="A0A3E3K1V0"/>
<evidence type="ECO:0000256" key="1">
    <source>
        <dbReference type="ARBA" id="ARBA00004651"/>
    </source>
</evidence>
<keyword evidence="2" id="KW-1003">Cell membrane</keyword>
<feature type="transmembrane region" description="Helical" evidence="6">
    <location>
        <begin position="146"/>
        <end position="166"/>
    </location>
</feature>
<feature type="transmembrane region" description="Helical" evidence="6">
    <location>
        <begin position="172"/>
        <end position="190"/>
    </location>
</feature>
<feature type="transmembrane region" description="Helical" evidence="6">
    <location>
        <begin position="74"/>
        <end position="95"/>
    </location>
</feature>
<dbReference type="InterPro" id="IPR019264">
    <property type="entry name" value="DUF2179"/>
</dbReference>
<evidence type="ECO:0000259" key="7">
    <source>
        <dbReference type="Pfam" id="PF10035"/>
    </source>
</evidence>
<organism evidence="8 9">
    <name type="scientific">Sellimonas intestinalis</name>
    <dbReference type="NCBI Taxonomy" id="1653434"/>
    <lineage>
        <taxon>Bacteria</taxon>
        <taxon>Bacillati</taxon>
        <taxon>Bacillota</taxon>
        <taxon>Clostridia</taxon>
        <taxon>Lachnospirales</taxon>
        <taxon>Lachnospiraceae</taxon>
        <taxon>Sellimonas</taxon>
    </lineage>
</organism>
<dbReference type="RefSeq" id="WP_024732210.1">
    <property type="nucleotide sequence ID" value="NZ_BAABYU010000001.1"/>
</dbReference>
<keyword evidence="4 6" id="KW-1133">Transmembrane helix</keyword>
<comment type="subcellular location">
    <subcellularLocation>
        <location evidence="1">Cell membrane</location>
        <topology evidence="1">Multi-pass membrane protein</topology>
    </subcellularLocation>
</comment>
<sequence>MKKHILSYILIVLGGTMTAAAFGLFILPQNFVAGGVTGLSVILQHGIPLPLSWIVFGINILLFVIGWIFAGKEFILKTLIMTFLFPVLLDVFSQIDLFLPLAKDPFLSSLLSGCLLGIGSGIILRANGSSGGFDILGVVLNKKCKIPVSVVMYVCDCTVILLQAVSKPLLQTVYGIIVILCTSIMVNKVITYGRSEVQLLIFSSEHEKIRQELLDTFDLGLTFLHAEGGYHLDPAKVILTILPYHKINDVKKMIYTIDPTAFTVIDNVNYVGGRGFTISR</sequence>
<evidence type="ECO:0000256" key="3">
    <source>
        <dbReference type="ARBA" id="ARBA00022692"/>
    </source>
</evidence>
<evidence type="ECO:0000256" key="6">
    <source>
        <dbReference type="SAM" id="Phobius"/>
    </source>
</evidence>
<dbReference type="CDD" id="cd16380">
    <property type="entry name" value="YitT_C"/>
    <property type="match status" value="1"/>
</dbReference>
<dbReference type="PIRSF" id="PIRSF006483">
    <property type="entry name" value="Membrane_protein_YitT"/>
    <property type="match status" value="1"/>
</dbReference>
<dbReference type="PANTHER" id="PTHR33545:SF5">
    <property type="entry name" value="UPF0750 MEMBRANE PROTEIN YITT"/>
    <property type="match status" value="1"/>
</dbReference>
<proteinExistence type="predicted"/>
<feature type="transmembrane region" description="Helical" evidence="6">
    <location>
        <begin position="7"/>
        <end position="27"/>
    </location>
</feature>
<evidence type="ECO:0000256" key="4">
    <source>
        <dbReference type="ARBA" id="ARBA00022989"/>
    </source>
</evidence>
<dbReference type="EMBL" id="QVLX01000004">
    <property type="protein sequence ID" value="RGE87119.1"/>
    <property type="molecule type" value="Genomic_DNA"/>
</dbReference>
<dbReference type="Pfam" id="PF10035">
    <property type="entry name" value="DUF2179"/>
    <property type="match status" value="1"/>
</dbReference>
<dbReference type="InterPro" id="IPR003740">
    <property type="entry name" value="YitT"/>
</dbReference>
<feature type="domain" description="DUF2179" evidence="7">
    <location>
        <begin position="220"/>
        <end position="272"/>
    </location>
</feature>
<evidence type="ECO:0000313" key="8">
    <source>
        <dbReference type="EMBL" id="RGE87119.1"/>
    </source>
</evidence>
<gene>
    <name evidence="8" type="ORF">DW016_09325</name>
</gene>
<dbReference type="PANTHER" id="PTHR33545">
    <property type="entry name" value="UPF0750 MEMBRANE PROTEIN YITT-RELATED"/>
    <property type="match status" value="1"/>
</dbReference>